<dbReference type="EMBL" id="MHRJ01000047">
    <property type="protein sequence ID" value="OHA21285.1"/>
    <property type="molecule type" value="Genomic_DNA"/>
</dbReference>
<dbReference type="Proteomes" id="UP000176493">
    <property type="component" value="Unassembled WGS sequence"/>
</dbReference>
<accession>A0A1G2MBH6</accession>
<reference evidence="1 2" key="1">
    <citation type="journal article" date="2016" name="Nat. Commun.">
        <title>Thousands of microbial genomes shed light on interconnected biogeochemical processes in an aquifer system.</title>
        <authorList>
            <person name="Anantharaman K."/>
            <person name="Brown C.T."/>
            <person name="Hug L.A."/>
            <person name="Sharon I."/>
            <person name="Castelle C.J."/>
            <person name="Probst A.J."/>
            <person name="Thomas B.C."/>
            <person name="Singh A."/>
            <person name="Wilkins M.J."/>
            <person name="Karaoz U."/>
            <person name="Brodie E.L."/>
            <person name="Williams K.H."/>
            <person name="Hubbard S.S."/>
            <person name="Banfield J.F."/>
        </authorList>
    </citation>
    <scope>NUCLEOTIDE SEQUENCE [LARGE SCALE GENOMIC DNA]</scope>
</reference>
<protein>
    <submittedName>
        <fullName evidence="1">Uncharacterized protein</fullName>
    </submittedName>
</protein>
<name>A0A1G2MBH6_9BACT</name>
<sequence>METLVYAGLASAIAVPDPTRQKVIITCRALCERLIGYHTIFSPAERWKAVPPPSEGLVFDYRWFYEQKAQERLKLVAAQYDRCWLCSHENPVQRELFSAALMKMFLDECLQEESLFKRLRDRLLLVF</sequence>
<dbReference type="AlphaFoldDB" id="A0A1G2MBH6"/>
<gene>
    <name evidence="1" type="ORF">A2W52_04545</name>
</gene>
<comment type="caution">
    <text evidence="1">The sequence shown here is derived from an EMBL/GenBank/DDBJ whole genome shotgun (WGS) entry which is preliminary data.</text>
</comment>
<evidence type="ECO:0000313" key="2">
    <source>
        <dbReference type="Proteomes" id="UP000176493"/>
    </source>
</evidence>
<organism evidence="1 2">
    <name type="scientific">Candidatus Taylorbacteria bacterium RIFCSPHIGHO2_02_49_25</name>
    <dbReference type="NCBI Taxonomy" id="1802305"/>
    <lineage>
        <taxon>Bacteria</taxon>
        <taxon>Candidatus Tayloriibacteriota</taxon>
    </lineage>
</organism>
<proteinExistence type="predicted"/>
<evidence type="ECO:0000313" key="1">
    <source>
        <dbReference type="EMBL" id="OHA21285.1"/>
    </source>
</evidence>